<reference evidence="9 10" key="1">
    <citation type="submission" date="2016-08" db="EMBL/GenBank/DDBJ databases">
        <authorList>
            <person name="Seilhamer J.J."/>
        </authorList>
    </citation>
    <scope>NUCLEOTIDE SEQUENCE [LARGE SCALE GENOMIC DNA]</scope>
    <source>
        <strain evidence="9 10">KT-27</strain>
    </source>
</reference>
<evidence type="ECO:0000256" key="4">
    <source>
        <dbReference type="ARBA" id="ARBA00022813"/>
    </source>
</evidence>
<dbReference type="EMBL" id="MIND01000018">
    <property type="protein sequence ID" value="POF90028.1"/>
    <property type="molecule type" value="Genomic_DNA"/>
</dbReference>
<dbReference type="PRINTS" id="PR00726">
    <property type="entry name" value="LEXASERPTASE"/>
</dbReference>
<reference evidence="9 10" key="2">
    <citation type="submission" date="2018-03" db="EMBL/GenBank/DDBJ databases">
        <title>Draft genome of Pseudomonas putida strain KT-27.</title>
        <authorList>
            <person name="Yoshizawa S."/>
            <person name="Khan N.H."/>
            <person name="Nishimura M."/>
            <person name="Chiura H.X."/>
            <person name="Ogura Y."/>
            <person name="Hayashi T."/>
            <person name="Kogure K."/>
        </authorList>
    </citation>
    <scope>NUCLEOTIDE SEQUENCE [LARGE SCALE GENOMIC DNA]</scope>
    <source>
        <strain evidence="9 10">KT-27</strain>
    </source>
</reference>
<dbReference type="PANTHER" id="PTHR33516">
    <property type="entry name" value="LEXA REPRESSOR"/>
    <property type="match status" value="1"/>
</dbReference>
<dbReference type="CDD" id="cd06529">
    <property type="entry name" value="S24_LexA-like"/>
    <property type="match status" value="1"/>
</dbReference>
<dbReference type="SUPFAM" id="SSF51306">
    <property type="entry name" value="LexA/Signal peptidase"/>
    <property type="match status" value="1"/>
</dbReference>
<gene>
    <name evidence="9" type="ORF">BGP80_19575</name>
</gene>
<keyword evidence="6" id="KW-0742">SOS response</keyword>
<evidence type="ECO:0000256" key="6">
    <source>
        <dbReference type="ARBA" id="ARBA00023236"/>
    </source>
</evidence>
<evidence type="ECO:0000259" key="8">
    <source>
        <dbReference type="Pfam" id="PF00717"/>
    </source>
</evidence>
<dbReference type="RefSeq" id="WP_103438001.1">
    <property type="nucleotide sequence ID" value="NZ_MIND01000018.1"/>
</dbReference>
<dbReference type="GO" id="GO:0006355">
    <property type="term" value="P:regulation of DNA-templated transcription"/>
    <property type="evidence" value="ECO:0007669"/>
    <property type="project" value="InterPro"/>
</dbReference>
<evidence type="ECO:0000256" key="7">
    <source>
        <dbReference type="RuleBase" id="RU003991"/>
    </source>
</evidence>
<dbReference type="GO" id="GO:0006281">
    <property type="term" value="P:DNA repair"/>
    <property type="evidence" value="ECO:0007669"/>
    <property type="project" value="UniProtKB-KW"/>
</dbReference>
<dbReference type="AlphaFoldDB" id="A0A2S3WHC1"/>
<dbReference type="NCBIfam" id="NF007621">
    <property type="entry name" value="PRK10276.1"/>
    <property type="match status" value="1"/>
</dbReference>
<dbReference type="InterPro" id="IPR036286">
    <property type="entry name" value="LexA/Signal_pep-like_sf"/>
</dbReference>
<dbReference type="Proteomes" id="UP000237194">
    <property type="component" value="Unassembled WGS sequence"/>
</dbReference>
<feature type="domain" description="Peptidase S24/S26A/S26B/S26C" evidence="8">
    <location>
        <begin position="21"/>
        <end position="132"/>
    </location>
</feature>
<keyword evidence="5" id="KW-0234">DNA repair</keyword>
<comment type="caution">
    <text evidence="9">The sequence shown here is derived from an EMBL/GenBank/DDBJ whole genome shotgun (WGS) entry which is preliminary data.</text>
</comment>
<evidence type="ECO:0000256" key="1">
    <source>
        <dbReference type="ARBA" id="ARBA00007484"/>
    </source>
</evidence>
<evidence type="ECO:0000313" key="9">
    <source>
        <dbReference type="EMBL" id="POF90028.1"/>
    </source>
</evidence>
<keyword evidence="4 7" id="KW-0068">Autocatalytic cleavage</keyword>
<proteinExistence type="inferred from homology"/>
<evidence type="ECO:0000256" key="3">
    <source>
        <dbReference type="ARBA" id="ARBA00022801"/>
    </source>
</evidence>
<evidence type="ECO:0000256" key="5">
    <source>
        <dbReference type="ARBA" id="ARBA00023204"/>
    </source>
</evidence>
<dbReference type="GO" id="GO:0009432">
    <property type="term" value="P:SOS response"/>
    <property type="evidence" value="ECO:0007669"/>
    <property type="project" value="UniProtKB-KW"/>
</dbReference>
<accession>A0A2S3WHC1</accession>
<dbReference type="GO" id="GO:0016787">
    <property type="term" value="F:hydrolase activity"/>
    <property type="evidence" value="ECO:0007669"/>
    <property type="project" value="UniProtKB-KW"/>
</dbReference>
<dbReference type="InterPro" id="IPR039418">
    <property type="entry name" value="LexA-like"/>
</dbReference>
<protein>
    <submittedName>
        <fullName evidence="9">Peptidase S24</fullName>
    </submittedName>
</protein>
<organism evidence="9 10">
    <name type="scientific">Pseudomonas putida</name>
    <name type="common">Arthrobacter siderocapsulatus</name>
    <dbReference type="NCBI Taxonomy" id="303"/>
    <lineage>
        <taxon>Bacteria</taxon>
        <taxon>Pseudomonadati</taxon>
        <taxon>Pseudomonadota</taxon>
        <taxon>Gammaproteobacteria</taxon>
        <taxon>Pseudomonadales</taxon>
        <taxon>Pseudomonadaceae</taxon>
        <taxon>Pseudomonas</taxon>
    </lineage>
</organism>
<dbReference type="Gene3D" id="2.10.109.10">
    <property type="entry name" value="Umud Fragment, subunit A"/>
    <property type="match status" value="1"/>
</dbReference>
<sequence>MTTILGPIAAGAGALSRYLFSVPAGFPSPAADHMEQPISLDELFNLRAPHMYLVRIDGDSMQDAGIFDGDLVLVDRSIEAQHGHVVIAAVNGEPLCKRLHRVGRQVVLRSDNPRFAPRYILEGDELAIWGVVTFSVRSHDPKA</sequence>
<dbReference type="InterPro" id="IPR050077">
    <property type="entry name" value="LexA_repressor"/>
</dbReference>
<evidence type="ECO:0000313" key="10">
    <source>
        <dbReference type="Proteomes" id="UP000237194"/>
    </source>
</evidence>
<keyword evidence="3 7" id="KW-0378">Hydrolase</keyword>
<dbReference type="PANTHER" id="PTHR33516:SF2">
    <property type="entry name" value="LEXA REPRESSOR-RELATED"/>
    <property type="match status" value="1"/>
</dbReference>
<name>A0A2S3WHC1_PSEPU</name>
<dbReference type="InterPro" id="IPR006197">
    <property type="entry name" value="Peptidase_S24_LexA"/>
</dbReference>
<comment type="similarity">
    <text evidence="1 7">Belongs to the peptidase S24 family.</text>
</comment>
<evidence type="ECO:0000256" key="2">
    <source>
        <dbReference type="ARBA" id="ARBA00022763"/>
    </source>
</evidence>
<dbReference type="Pfam" id="PF00717">
    <property type="entry name" value="Peptidase_S24"/>
    <property type="match status" value="1"/>
</dbReference>
<dbReference type="InterPro" id="IPR015927">
    <property type="entry name" value="Peptidase_S24_S26A/B/C"/>
</dbReference>
<keyword evidence="2" id="KW-0227">DNA damage</keyword>
<dbReference type="GO" id="GO:0003677">
    <property type="term" value="F:DNA binding"/>
    <property type="evidence" value="ECO:0007669"/>
    <property type="project" value="InterPro"/>
</dbReference>